<keyword evidence="2" id="KW-1185">Reference proteome</keyword>
<dbReference type="AlphaFoldDB" id="A0A9D3UEZ1"/>
<gene>
    <name evidence="1" type="ORF">J1N35_040841</name>
</gene>
<name>A0A9D3UEZ1_9ROSI</name>
<evidence type="ECO:0000313" key="1">
    <source>
        <dbReference type="EMBL" id="KAH1039098.1"/>
    </source>
</evidence>
<dbReference type="EMBL" id="JAIQCV010000012">
    <property type="protein sequence ID" value="KAH1039098.1"/>
    <property type="molecule type" value="Genomic_DNA"/>
</dbReference>
<feature type="non-terminal residue" evidence="1">
    <location>
        <position position="1"/>
    </location>
</feature>
<comment type="caution">
    <text evidence="1">The sequence shown here is derived from an EMBL/GenBank/DDBJ whole genome shotgun (WGS) entry which is preliminary data.</text>
</comment>
<protein>
    <submittedName>
        <fullName evidence="1">Uncharacterized protein</fullName>
    </submittedName>
</protein>
<dbReference type="Proteomes" id="UP000828251">
    <property type="component" value="Unassembled WGS sequence"/>
</dbReference>
<evidence type="ECO:0000313" key="2">
    <source>
        <dbReference type="Proteomes" id="UP000828251"/>
    </source>
</evidence>
<sequence>IRLVATIEDMDKSQNLFYADTRAYNNSIMAILHQLSPTPLLEFPVFLPIIREYEASFEEDDLGIETNRWNPLQLCTSLMLRNKKT</sequence>
<organism evidence="1 2">
    <name type="scientific">Gossypium stocksii</name>
    <dbReference type="NCBI Taxonomy" id="47602"/>
    <lineage>
        <taxon>Eukaryota</taxon>
        <taxon>Viridiplantae</taxon>
        <taxon>Streptophyta</taxon>
        <taxon>Embryophyta</taxon>
        <taxon>Tracheophyta</taxon>
        <taxon>Spermatophyta</taxon>
        <taxon>Magnoliopsida</taxon>
        <taxon>eudicotyledons</taxon>
        <taxon>Gunneridae</taxon>
        <taxon>Pentapetalae</taxon>
        <taxon>rosids</taxon>
        <taxon>malvids</taxon>
        <taxon>Malvales</taxon>
        <taxon>Malvaceae</taxon>
        <taxon>Malvoideae</taxon>
        <taxon>Gossypium</taxon>
    </lineage>
</organism>
<accession>A0A9D3UEZ1</accession>
<proteinExistence type="predicted"/>
<reference evidence="1 2" key="1">
    <citation type="journal article" date="2021" name="Plant Biotechnol. J.">
        <title>Multi-omics assisted identification of the key and species-specific regulatory components of drought-tolerant mechanisms in Gossypium stocksii.</title>
        <authorList>
            <person name="Yu D."/>
            <person name="Ke L."/>
            <person name="Zhang D."/>
            <person name="Wu Y."/>
            <person name="Sun Y."/>
            <person name="Mei J."/>
            <person name="Sun J."/>
            <person name="Sun Y."/>
        </authorList>
    </citation>
    <scope>NUCLEOTIDE SEQUENCE [LARGE SCALE GENOMIC DNA]</scope>
    <source>
        <strain evidence="2">cv. E1</strain>
        <tissue evidence="1">Leaf</tissue>
    </source>
</reference>